<evidence type="ECO:0000313" key="2">
    <source>
        <dbReference type="Proteomes" id="UP001551675"/>
    </source>
</evidence>
<feature type="non-terminal residue" evidence="1">
    <location>
        <position position="68"/>
    </location>
</feature>
<reference evidence="1 2" key="1">
    <citation type="submission" date="2024-06" db="EMBL/GenBank/DDBJ databases">
        <title>The Natural Products Discovery Center: Release of the First 8490 Sequenced Strains for Exploring Actinobacteria Biosynthetic Diversity.</title>
        <authorList>
            <person name="Kalkreuter E."/>
            <person name="Kautsar S.A."/>
            <person name="Yang D."/>
            <person name="Bader C.D."/>
            <person name="Teijaro C.N."/>
            <person name="Fluegel L."/>
            <person name="Davis C.M."/>
            <person name="Simpson J.R."/>
            <person name="Lauterbach L."/>
            <person name="Steele A.D."/>
            <person name="Gui C."/>
            <person name="Meng S."/>
            <person name="Li G."/>
            <person name="Viehrig K."/>
            <person name="Ye F."/>
            <person name="Su P."/>
            <person name="Kiefer A.F."/>
            <person name="Nichols A."/>
            <person name="Cepeda A.J."/>
            <person name="Yan W."/>
            <person name="Fan B."/>
            <person name="Jiang Y."/>
            <person name="Adhikari A."/>
            <person name="Zheng C.-J."/>
            <person name="Schuster L."/>
            <person name="Cowan T.M."/>
            <person name="Smanski M.J."/>
            <person name="Chevrette M.G."/>
            <person name="De Carvalho L.P.S."/>
            <person name="Shen B."/>
        </authorList>
    </citation>
    <scope>NUCLEOTIDE SEQUENCE [LARGE SCALE GENOMIC DNA]</scope>
    <source>
        <strain evidence="1 2">NPDC050100</strain>
    </source>
</reference>
<sequence>MPNLENDIQQFAHKEYMCDYRGLFIERVSDIFAAKRREREGRRNRMIVSGGVLLSRHAEGSEESCGLP</sequence>
<dbReference type="Proteomes" id="UP001551675">
    <property type="component" value="Unassembled WGS sequence"/>
</dbReference>
<proteinExistence type="predicted"/>
<protein>
    <submittedName>
        <fullName evidence="1">Uncharacterized protein</fullName>
    </submittedName>
</protein>
<gene>
    <name evidence="1" type="ORF">AB0I59_22915</name>
</gene>
<keyword evidence="2" id="KW-1185">Reference proteome</keyword>
<dbReference type="EMBL" id="JBFALK010000013">
    <property type="protein sequence ID" value="MEV0971480.1"/>
    <property type="molecule type" value="Genomic_DNA"/>
</dbReference>
<comment type="caution">
    <text evidence="1">The sequence shown here is derived from an EMBL/GenBank/DDBJ whole genome shotgun (WGS) entry which is preliminary data.</text>
</comment>
<dbReference type="RefSeq" id="WP_358135837.1">
    <property type="nucleotide sequence ID" value="NZ_JBFALK010000013.1"/>
</dbReference>
<evidence type="ECO:0000313" key="1">
    <source>
        <dbReference type="EMBL" id="MEV0971480.1"/>
    </source>
</evidence>
<name>A0ABV3GIL6_MICGL</name>
<organism evidence="1 2">
    <name type="scientific">Microtetraspora glauca</name>
    <dbReference type="NCBI Taxonomy" id="1996"/>
    <lineage>
        <taxon>Bacteria</taxon>
        <taxon>Bacillati</taxon>
        <taxon>Actinomycetota</taxon>
        <taxon>Actinomycetes</taxon>
        <taxon>Streptosporangiales</taxon>
        <taxon>Streptosporangiaceae</taxon>
        <taxon>Microtetraspora</taxon>
    </lineage>
</organism>
<accession>A0ABV3GIL6</accession>